<dbReference type="InterPro" id="IPR055677">
    <property type="entry name" value="DUF7253"/>
</dbReference>
<gene>
    <name evidence="2" type="ORF">BRYFOR_08520</name>
</gene>
<dbReference type="AlphaFoldDB" id="C6LIP0"/>
<sequence>MAKWCGKIGFAENVEQEPGVWVLRITERTYYGELVSNRWKRQNSGNVNDDLRILNDISIVADPYATEHYSQIVYAELDGVKWRVTDCDVQYPRLILTMGGVWNGESPGAAE</sequence>
<evidence type="ECO:0000313" key="2">
    <source>
        <dbReference type="EMBL" id="EET59429.1"/>
    </source>
</evidence>
<organism evidence="2 3">
    <name type="scientific">Marvinbryantia formatexigens DSM 14469</name>
    <dbReference type="NCBI Taxonomy" id="478749"/>
    <lineage>
        <taxon>Bacteria</taxon>
        <taxon>Bacillati</taxon>
        <taxon>Bacillota</taxon>
        <taxon>Clostridia</taxon>
        <taxon>Lachnospirales</taxon>
        <taxon>Lachnospiraceae</taxon>
        <taxon>Marvinbryantia</taxon>
    </lineage>
</organism>
<dbReference type="OrthoDB" id="1854887at2"/>
<name>C6LIP0_9FIRM</name>
<dbReference type="eggNOG" id="ENOG5032XYV">
    <property type="taxonomic scope" value="Bacteria"/>
</dbReference>
<proteinExistence type="predicted"/>
<dbReference type="Pfam" id="PF23911">
    <property type="entry name" value="DUF7253"/>
    <property type="match status" value="1"/>
</dbReference>
<protein>
    <recommendedName>
        <fullName evidence="1">DUF7253 domain-containing protein</fullName>
    </recommendedName>
</protein>
<keyword evidence="3" id="KW-1185">Reference proteome</keyword>
<dbReference type="RefSeq" id="WP_006863289.1">
    <property type="nucleotide sequence ID" value="NZ_ACCL02000018.1"/>
</dbReference>
<feature type="domain" description="DUF7253" evidence="1">
    <location>
        <begin position="1"/>
        <end position="108"/>
    </location>
</feature>
<reference evidence="2" key="1">
    <citation type="submission" date="2009-07" db="EMBL/GenBank/DDBJ databases">
        <authorList>
            <person name="Weinstock G."/>
            <person name="Sodergren E."/>
            <person name="Clifton S."/>
            <person name="Fulton L."/>
            <person name="Fulton B."/>
            <person name="Courtney L."/>
            <person name="Fronick C."/>
            <person name="Harrison M."/>
            <person name="Strong C."/>
            <person name="Farmer C."/>
            <person name="Delahaunty K."/>
            <person name="Markovic C."/>
            <person name="Hall O."/>
            <person name="Minx P."/>
            <person name="Tomlinson C."/>
            <person name="Mitreva M."/>
            <person name="Nelson J."/>
            <person name="Hou S."/>
            <person name="Wollam A."/>
            <person name="Pepin K.H."/>
            <person name="Johnson M."/>
            <person name="Bhonagiri V."/>
            <person name="Nash W.E."/>
            <person name="Warren W."/>
            <person name="Chinwalla A."/>
            <person name="Mardis E.R."/>
            <person name="Wilson R.K."/>
        </authorList>
    </citation>
    <scope>NUCLEOTIDE SEQUENCE [LARGE SCALE GENOMIC DNA]</scope>
    <source>
        <strain evidence="2">DSM 14469</strain>
    </source>
</reference>
<accession>C6LIP0</accession>
<evidence type="ECO:0000313" key="3">
    <source>
        <dbReference type="Proteomes" id="UP000005561"/>
    </source>
</evidence>
<dbReference type="EMBL" id="ACCL02000018">
    <property type="protein sequence ID" value="EET59429.1"/>
    <property type="molecule type" value="Genomic_DNA"/>
</dbReference>
<dbReference type="STRING" id="168384.SAMN05660368_02954"/>
<dbReference type="Proteomes" id="UP000005561">
    <property type="component" value="Unassembled WGS sequence"/>
</dbReference>
<evidence type="ECO:0000259" key="1">
    <source>
        <dbReference type="Pfam" id="PF23911"/>
    </source>
</evidence>
<comment type="caution">
    <text evidence="2">The sequence shown here is derived from an EMBL/GenBank/DDBJ whole genome shotgun (WGS) entry which is preliminary data.</text>
</comment>